<dbReference type="InterPro" id="IPR011033">
    <property type="entry name" value="PRC_barrel-like_sf"/>
</dbReference>
<proteinExistence type="predicted"/>
<dbReference type="PANTHER" id="PTHR40061:SF1">
    <property type="entry name" value="SPORULATION PROTEIN YLMC-RELATED"/>
    <property type="match status" value="1"/>
</dbReference>
<dbReference type="NCBIfam" id="TIGR02888">
    <property type="entry name" value="spore_YlmC_YmxH"/>
    <property type="match status" value="1"/>
</dbReference>
<evidence type="ECO:0000313" key="2">
    <source>
        <dbReference type="EMBL" id="TYP54930.1"/>
    </source>
</evidence>
<comment type="caution">
    <text evidence="2">The sequence shown here is derived from an EMBL/GenBank/DDBJ whole genome shotgun (WGS) entry which is preliminary data.</text>
</comment>
<dbReference type="InterPro" id="IPR027275">
    <property type="entry name" value="PRC-brl_dom"/>
</dbReference>
<gene>
    <name evidence="2" type="ORF">LZ11_01253</name>
</gene>
<evidence type="ECO:0000313" key="3">
    <source>
        <dbReference type="Proteomes" id="UP000322294"/>
    </source>
</evidence>
<dbReference type="InterPro" id="IPR014238">
    <property type="entry name" value="Spore_YlmC/YmxH"/>
</dbReference>
<dbReference type="AlphaFoldDB" id="A0A5S5ASB3"/>
<feature type="domain" description="PRC-barrel" evidence="1">
    <location>
        <begin position="2"/>
        <end position="77"/>
    </location>
</feature>
<protein>
    <submittedName>
        <fullName evidence="2">YlmC/YmxH family sporulation protein</fullName>
    </submittedName>
</protein>
<sequence>MPVIKASDLRQREIINITDGKKLGFISDLDIDVEEGRIRAIIVPAPAKILSVFGKGGDYVIPWEKIKKIGSDVILIELSDFAEPKKGM</sequence>
<dbReference type="Pfam" id="PF05239">
    <property type="entry name" value="PRC"/>
    <property type="match status" value="1"/>
</dbReference>
<accession>A0A5S5ASB3</accession>
<organism evidence="2 3">
    <name type="scientific">Thermosediminibacter litoriperuensis</name>
    <dbReference type="NCBI Taxonomy" id="291989"/>
    <lineage>
        <taxon>Bacteria</taxon>
        <taxon>Bacillati</taxon>
        <taxon>Bacillota</taxon>
        <taxon>Clostridia</taxon>
        <taxon>Thermosediminibacterales</taxon>
        <taxon>Thermosediminibacteraceae</taxon>
        <taxon>Thermosediminibacter</taxon>
    </lineage>
</organism>
<name>A0A5S5ASB3_9FIRM</name>
<dbReference type="Gene3D" id="2.30.30.240">
    <property type="entry name" value="PRC-barrel domain"/>
    <property type="match status" value="1"/>
</dbReference>
<evidence type="ECO:0000259" key="1">
    <source>
        <dbReference type="Pfam" id="PF05239"/>
    </source>
</evidence>
<dbReference type="EMBL" id="VNHO01000011">
    <property type="protein sequence ID" value="TYP54930.1"/>
    <property type="molecule type" value="Genomic_DNA"/>
</dbReference>
<dbReference type="SUPFAM" id="SSF50346">
    <property type="entry name" value="PRC-barrel domain"/>
    <property type="match status" value="1"/>
</dbReference>
<reference evidence="2 3" key="1">
    <citation type="submission" date="2019-07" db="EMBL/GenBank/DDBJ databases">
        <title>Genomic Encyclopedia of Type Strains, Phase I: the one thousand microbial genomes (KMG-I) project.</title>
        <authorList>
            <person name="Kyrpides N."/>
        </authorList>
    </citation>
    <scope>NUCLEOTIDE SEQUENCE [LARGE SCALE GENOMIC DNA]</scope>
    <source>
        <strain evidence="2 3">DSM 16647</strain>
    </source>
</reference>
<dbReference type="Proteomes" id="UP000322294">
    <property type="component" value="Unassembled WGS sequence"/>
</dbReference>
<keyword evidence="3" id="KW-1185">Reference proteome</keyword>
<dbReference type="PANTHER" id="PTHR40061">
    <property type="entry name" value="SPORULATION PROTEIN YLMC-RELATED"/>
    <property type="match status" value="1"/>
</dbReference>